<protein>
    <submittedName>
        <fullName evidence="2">PRD domain-containing protein</fullName>
    </submittedName>
</protein>
<reference evidence="2 5" key="2">
    <citation type="submission" date="2020-12" db="EMBL/GenBank/DDBJ databases">
        <title>ASc-MMNZ-VFA-070.</title>
        <authorList>
            <person name="Schryvers A."/>
            <person name="Mostafa Nazari M."/>
            <person name="Farshchi Andisi V."/>
            <person name="Timsit E."/>
            <person name="Walter Morck D."/>
        </authorList>
    </citation>
    <scope>NUCLEOTIDE SEQUENCE [LARGE SCALE GENOMIC DNA]</scope>
    <source>
        <strain evidence="2 5">ASc-MMNZ-VFA-070</strain>
    </source>
</reference>
<reference evidence="3 4" key="1">
    <citation type="submission" date="2019-03" db="EMBL/GenBank/DDBJ databases">
        <title>Horizontal Gene Transfer Machinery in Histophilus somni.</title>
        <authorList>
            <person name="Mostafa Nazari M."/>
            <person name="Liljebjelke K."/>
        </authorList>
    </citation>
    <scope>NUCLEOTIDE SEQUENCE [LARGE SCALE GENOMIC DNA]</scope>
    <source>
        <strain evidence="3 4">UOC-EPH-KLM-04</strain>
    </source>
</reference>
<dbReference type="EMBL" id="SNRV01000001">
    <property type="protein sequence ID" value="TEW31581.1"/>
    <property type="molecule type" value="Genomic_DNA"/>
</dbReference>
<accession>A0A9Q6Z0W2</accession>
<dbReference type="Pfam" id="PF00874">
    <property type="entry name" value="PRD"/>
    <property type="match status" value="1"/>
</dbReference>
<keyword evidence="5" id="KW-1185">Reference proteome</keyword>
<dbReference type="PROSITE" id="PS51372">
    <property type="entry name" value="PRD_2"/>
    <property type="match status" value="1"/>
</dbReference>
<evidence type="ECO:0000259" key="1">
    <source>
        <dbReference type="PROSITE" id="PS51372"/>
    </source>
</evidence>
<dbReference type="OrthoDB" id="5688967at2"/>
<evidence type="ECO:0000313" key="4">
    <source>
        <dbReference type="Proteomes" id="UP000297565"/>
    </source>
</evidence>
<evidence type="ECO:0000313" key="2">
    <source>
        <dbReference type="EMBL" id="QQF82529.1"/>
    </source>
</evidence>
<dbReference type="Proteomes" id="UP000297565">
    <property type="component" value="Unassembled WGS sequence"/>
</dbReference>
<sequence>MHYLIVFISGKVNYPFRNGMKFMLIQQRLIFLVQRHLIDEDIMTITLNIRNRLGKKWRVNLKTKQVDMLLIHLAMALGRIKRGYVAKALNPDFFSEIERAVCFTKILKLHQELLTFIPFPVPKEEQSHFIANIYSLSLAQPWILTP</sequence>
<organism evidence="2 5">
    <name type="scientific">Histophilus somni</name>
    <name type="common">Haemophilus somnus</name>
    <dbReference type="NCBI Taxonomy" id="731"/>
    <lineage>
        <taxon>Bacteria</taxon>
        <taxon>Pseudomonadati</taxon>
        <taxon>Pseudomonadota</taxon>
        <taxon>Gammaproteobacteria</taxon>
        <taxon>Pasteurellales</taxon>
        <taxon>Pasteurellaceae</taxon>
        <taxon>Histophilus</taxon>
    </lineage>
</organism>
<dbReference type="InterPro" id="IPR036634">
    <property type="entry name" value="PRD_sf"/>
</dbReference>
<dbReference type="AlphaFoldDB" id="A0A9Q6Z0W2"/>
<dbReference type="InterPro" id="IPR011608">
    <property type="entry name" value="PRD"/>
</dbReference>
<gene>
    <name evidence="3" type="ORF">E2R48_01560</name>
    <name evidence="2" type="ORF">JFL49_00975</name>
</gene>
<evidence type="ECO:0000313" key="5">
    <source>
        <dbReference type="Proteomes" id="UP000595373"/>
    </source>
</evidence>
<dbReference type="SUPFAM" id="SSF63520">
    <property type="entry name" value="PTS-regulatory domain, PRD"/>
    <property type="match status" value="1"/>
</dbReference>
<feature type="domain" description="PRD" evidence="1">
    <location>
        <begin position="37"/>
        <end position="143"/>
    </location>
</feature>
<dbReference type="GO" id="GO:0006355">
    <property type="term" value="P:regulation of DNA-templated transcription"/>
    <property type="evidence" value="ECO:0007669"/>
    <property type="project" value="InterPro"/>
</dbReference>
<dbReference type="RefSeq" id="WP_080514384.1">
    <property type="nucleotide sequence ID" value="NZ_CP018802.1"/>
</dbReference>
<dbReference type="GeneID" id="31486320"/>
<dbReference type="EMBL" id="CP066558">
    <property type="protein sequence ID" value="QQF82529.1"/>
    <property type="molecule type" value="Genomic_DNA"/>
</dbReference>
<proteinExistence type="predicted"/>
<evidence type="ECO:0000313" key="3">
    <source>
        <dbReference type="EMBL" id="TEW31581.1"/>
    </source>
</evidence>
<dbReference type="Proteomes" id="UP000595373">
    <property type="component" value="Chromosome"/>
</dbReference>
<name>A0A9Q6Z0W2_HISSO</name>